<evidence type="ECO:0000313" key="1">
    <source>
        <dbReference type="EMBL" id="MWV70569.1"/>
    </source>
</evidence>
<gene>
    <name evidence="1" type="ORF">DCO61_11350</name>
</gene>
<dbReference type="RefSeq" id="WP_160659374.1">
    <property type="nucleotide sequence ID" value="NZ_JRMP02000005.1"/>
</dbReference>
<reference evidence="1 2" key="1">
    <citation type="submission" date="2019-12" db="EMBL/GenBank/DDBJ databases">
        <title>Multi-Generational Helicobacter saguini Isolates.</title>
        <authorList>
            <person name="Mannion A."/>
            <person name="Shen Z."/>
            <person name="Fox J.G."/>
        </authorList>
    </citation>
    <scope>NUCLEOTIDE SEQUENCE [LARGE SCALE GENOMIC DNA]</scope>
    <source>
        <strain evidence="2">16-048 (F4)</strain>
    </source>
</reference>
<accession>A0A6B0HWX2</accession>
<evidence type="ECO:0000313" key="2">
    <source>
        <dbReference type="Proteomes" id="UP000477070"/>
    </source>
</evidence>
<dbReference type="EMBL" id="QBIU01000002">
    <property type="protein sequence ID" value="MWV70569.1"/>
    <property type="molecule type" value="Genomic_DNA"/>
</dbReference>
<protein>
    <submittedName>
        <fullName evidence="1">Uncharacterized protein</fullName>
    </submittedName>
</protein>
<organism evidence="1 2">
    <name type="scientific">Helicobacter saguini</name>
    <dbReference type="NCBI Taxonomy" id="1548018"/>
    <lineage>
        <taxon>Bacteria</taxon>
        <taxon>Pseudomonadati</taxon>
        <taxon>Campylobacterota</taxon>
        <taxon>Epsilonproteobacteria</taxon>
        <taxon>Campylobacterales</taxon>
        <taxon>Helicobacteraceae</taxon>
        <taxon>Helicobacter</taxon>
    </lineage>
</organism>
<name>A0A6B0HWX2_9HELI</name>
<sequence length="54" mass="6185">MNYLTDSTNLENLDSKNIESKVQDSTINKIDSINKAQIINSNHSLISFKKKFKI</sequence>
<comment type="caution">
    <text evidence="1">The sequence shown here is derived from an EMBL/GenBank/DDBJ whole genome shotgun (WGS) entry which is preliminary data.</text>
</comment>
<proteinExistence type="predicted"/>
<dbReference type="Proteomes" id="UP000477070">
    <property type="component" value="Unassembled WGS sequence"/>
</dbReference>
<dbReference type="AlphaFoldDB" id="A0A6B0HWX2"/>